<dbReference type="HOGENOM" id="CLU_082760_2_0_1"/>
<accession>E3S044</accession>
<dbReference type="eggNOG" id="ENOG502RZ3K">
    <property type="taxonomic scope" value="Eukaryota"/>
</dbReference>
<evidence type="ECO:0000313" key="3">
    <source>
        <dbReference type="Proteomes" id="UP000001067"/>
    </source>
</evidence>
<evidence type="ECO:0000313" key="2">
    <source>
        <dbReference type="EMBL" id="EFQ88648.1"/>
    </source>
</evidence>
<evidence type="ECO:0000256" key="1">
    <source>
        <dbReference type="SAM" id="MobiDB-lite"/>
    </source>
</evidence>
<feature type="region of interest" description="Disordered" evidence="1">
    <location>
        <begin position="58"/>
        <end position="90"/>
    </location>
</feature>
<dbReference type="SUPFAM" id="SSF69118">
    <property type="entry name" value="AhpD-like"/>
    <property type="match status" value="1"/>
</dbReference>
<sequence>MRLPYIPDPPNFTNEDDKAVEQRVRKRRGEKGLIALDRTLLHAPPVADGWYISMPLSSSSSRLTPSNNPHPTEISPTQTQTVLTHPPRTPPPTSVLGAKLSAVLAYTDAMTLDVTVPDEVFAALREHFSEKEVVEITATVAAYNCVSRFLVALDVGERNAQGGPVEGGRE</sequence>
<reference evidence="2 3" key="1">
    <citation type="journal article" date="2010" name="Genome Biol.">
        <title>A first genome assembly of the barley fungal pathogen Pyrenophora teres f. teres.</title>
        <authorList>
            <person name="Ellwood S.R."/>
            <person name="Liu Z."/>
            <person name="Syme R.A."/>
            <person name="Lai Z."/>
            <person name="Hane J.K."/>
            <person name="Keiper F."/>
            <person name="Moffat C.S."/>
            <person name="Oliver R.P."/>
            <person name="Friesen T.L."/>
        </authorList>
    </citation>
    <scope>NUCLEOTIDE SEQUENCE [LARGE SCALE GENOMIC DNA]</scope>
    <source>
        <strain evidence="2 3">0-1</strain>
    </source>
</reference>
<dbReference type="AlphaFoldDB" id="E3S044"/>
<dbReference type="PANTHER" id="PTHR34846">
    <property type="entry name" value="4-CARBOXYMUCONOLACTONE DECARBOXYLASE FAMILY PROTEIN (AFU_ORTHOLOGUE AFUA_6G11590)"/>
    <property type="match status" value="1"/>
</dbReference>
<feature type="compositionally biased region" description="Polar residues" evidence="1">
    <location>
        <begin position="67"/>
        <end position="83"/>
    </location>
</feature>
<gene>
    <name evidence="2" type="ORF">PTT_15391</name>
</gene>
<dbReference type="PANTHER" id="PTHR34846:SF9">
    <property type="entry name" value="4-CARBOXYMUCONOLACTONE DECARBOXYLASE FAMILY PROTEIN (AFU_ORTHOLOGUE AFUA_1G03690)"/>
    <property type="match status" value="1"/>
</dbReference>
<dbReference type="InterPro" id="IPR029032">
    <property type="entry name" value="AhpD-like"/>
</dbReference>
<dbReference type="Gene3D" id="1.20.1290.10">
    <property type="entry name" value="AhpD-like"/>
    <property type="match status" value="1"/>
</dbReference>
<dbReference type="OrthoDB" id="2135488at2759"/>
<organism evidence="3">
    <name type="scientific">Pyrenophora teres f. teres (strain 0-1)</name>
    <name type="common">Barley net blotch fungus</name>
    <name type="synonym">Drechslera teres f. teres</name>
    <dbReference type="NCBI Taxonomy" id="861557"/>
    <lineage>
        <taxon>Eukaryota</taxon>
        <taxon>Fungi</taxon>
        <taxon>Dikarya</taxon>
        <taxon>Ascomycota</taxon>
        <taxon>Pezizomycotina</taxon>
        <taxon>Dothideomycetes</taxon>
        <taxon>Pleosporomycetidae</taxon>
        <taxon>Pleosporales</taxon>
        <taxon>Pleosporineae</taxon>
        <taxon>Pleosporaceae</taxon>
        <taxon>Pyrenophora</taxon>
    </lineage>
</organism>
<dbReference type="EMBL" id="GL536262">
    <property type="protein sequence ID" value="EFQ88648.1"/>
    <property type="molecule type" value="Genomic_DNA"/>
</dbReference>
<name>E3S044_PYRTT</name>
<dbReference type="Proteomes" id="UP000001067">
    <property type="component" value="Unassembled WGS sequence"/>
</dbReference>
<proteinExistence type="predicted"/>
<keyword evidence="3" id="KW-1185">Reference proteome</keyword>
<dbReference type="KEGG" id="pte:PTT_15391"/>
<protein>
    <submittedName>
        <fullName evidence="2">Uncharacterized protein</fullName>
    </submittedName>
</protein>